<dbReference type="PANTHER" id="PTHR11012">
    <property type="entry name" value="PROTEIN KINASE-LIKE DOMAIN-CONTAINING"/>
    <property type="match status" value="1"/>
</dbReference>
<dbReference type="PANTHER" id="PTHR11012:SF30">
    <property type="entry name" value="PROTEIN KINASE-LIKE DOMAIN-CONTAINING"/>
    <property type="match status" value="1"/>
</dbReference>
<sequence>MSKKTEKAFYQELFEKFVPNLVIESIEKTQGTEKGDNYTSVLDSVTLKGIVKNGNTITEWKRAVFCKRLPESVARRETYKSIGLFHNEIAFYKNIYPEFKKYQQEFNVEPGKTFIALPKCYYAEDNILVLADLRDDGFKMQNRIRGLSIDELKGVFSELAKFHGLSLAMKYNQPERFKKLRDQISEGIFRPEYKEWYKTYYGKLTKNAVQMVSEGIPDQPKYIEKIQDFTKNFFDDFTSFISKETPLSVLCHGDCWTNNILFSYKSPTEIKQTCFIDFQLMRYGSLTLDVVYALYLSLPSTLRKTHKSEVIRFYYENLVAQLKMYGPIPRELVSEENLWTLLQQDLQSFSKFSLYTGMDMIPILTCQGEDAPDCYEAEEENEVTEAPELGIPINSLCQQKMIELVVELTDAGLL</sequence>
<dbReference type="InterPro" id="IPR011009">
    <property type="entry name" value="Kinase-like_dom_sf"/>
</dbReference>
<organism evidence="2">
    <name type="scientific">Culicoides sonorensis</name>
    <name type="common">Biting midge</name>
    <dbReference type="NCBI Taxonomy" id="179676"/>
    <lineage>
        <taxon>Eukaryota</taxon>
        <taxon>Metazoa</taxon>
        <taxon>Ecdysozoa</taxon>
        <taxon>Arthropoda</taxon>
        <taxon>Hexapoda</taxon>
        <taxon>Insecta</taxon>
        <taxon>Pterygota</taxon>
        <taxon>Neoptera</taxon>
        <taxon>Endopterygota</taxon>
        <taxon>Diptera</taxon>
        <taxon>Nematocera</taxon>
        <taxon>Chironomoidea</taxon>
        <taxon>Ceratopogonidae</taxon>
        <taxon>Ceratopogoninae</taxon>
        <taxon>Culicoides</taxon>
        <taxon>Monoculicoides</taxon>
    </lineage>
</organism>
<reference evidence="2" key="1">
    <citation type="submission" date="2018-04" db="EMBL/GenBank/DDBJ databases">
        <authorList>
            <person name="Go L.Y."/>
            <person name="Mitchell J.A."/>
        </authorList>
    </citation>
    <scope>NUCLEOTIDE SEQUENCE</scope>
    <source>
        <tissue evidence="2">Whole organism</tissue>
    </source>
</reference>
<dbReference type="AlphaFoldDB" id="A0A336L3U0"/>
<evidence type="ECO:0000313" key="3">
    <source>
        <dbReference type="EMBL" id="SSX31198.1"/>
    </source>
</evidence>
<dbReference type="Pfam" id="PF02958">
    <property type="entry name" value="EcKL"/>
    <property type="match status" value="1"/>
</dbReference>
<protein>
    <submittedName>
        <fullName evidence="2">CSON003421 protein</fullName>
    </submittedName>
</protein>
<gene>
    <name evidence="2" type="primary">CSON003421</name>
</gene>
<dbReference type="InterPro" id="IPR004119">
    <property type="entry name" value="EcKL"/>
</dbReference>
<name>A0A336L3U0_CULSO</name>
<dbReference type="Gene3D" id="3.90.1200.10">
    <property type="match status" value="1"/>
</dbReference>
<dbReference type="SUPFAM" id="SSF56112">
    <property type="entry name" value="Protein kinase-like (PK-like)"/>
    <property type="match status" value="1"/>
</dbReference>
<proteinExistence type="predicted"/>
<dbReference type="OMA" id="GDNYTSM"/>
<accession>A0A336L3U0</accession>
<feature type="domain" description="CHK kinase-like" evidence="1">
    <location>
        <begin position="128"/>
        <end position="324"/>
    </location>
</feature>
<dbReference type="EMBL" id="UFQS01001621">
    <property type="protein sequence ID" value="SSX11633.1"/>
    <property type="molecule type" value="Genomic_DNA"/>
</dbReference>
<reference evidence="3" key="2">
    <citation type="submission" date="2018-07" db="EMBL/GenBank/DDBJ databases">
        <authorList>
            <person name="Quirk P.G."/>
            <person name="Krulwich T.A."/>
        </authorList>
    </citation>
    <scope>NUCLEOTIDE SEQUENCE</scope>
</reference>
<dbReference type="VEuPathDB" id="VectorBase:CSON003421"/>
<dbReference type="InterPro" id="IPR015897">
    <property type="entry name" value="CHK_kinase-like"/>
</dbReference>
<dbReference type="EMBL" id="UFQT01001621">
    <property type="protein sequence ID" value="SSX31198.1"/>
    <property type="molecule type" value="Genomic_DNA"/>
</dbReference>
<evidence type="ECO:0000259" key="1">
    <source>
        <dbReference type="SMART" id="SM00587"/>
    </source>
</evidence>
<evidence type="ECO:0000313" key="2">
    <source>
        <dbReference type="EMBL" id="SSX11633.1"/>
    </source>
</evidence>
<dbReference type="SMART" id="SM00587">
    <property type="entry name" value="CHK"/>
    <property type="match status" value="1"/>
</dbReference>